<gene>
    <name evidence="1" type="ORF">SP5_070_00460</name>
</gene>
<dbReference type="Proteomes" id="UP000032305">
    <property type="component" value="Unassembled WGS sequence"/>
</dbReference>
<sequence>MATAPLPDAVRPAKITCASNGLSKSTGRAVDMARQHLRTGNPTAYARSLAGEHRATNPRQQRAIEAVIAADACELLFTRHPSNGCLMAREG</sequence>
<reference evidence="1 2" key="1">
    <citation type="submission" date="2014-11" db="EMBL/GenBank/DDBJ databases">
        <title>Whole genome shotgun sequence of Sphingomonas parapaucimobilis NBRC 15100.</title>
        <authorList>
            <person name="Katano-Makiyama Y."/>
            <person name="Hosoyama A."/>
            <person name="Hashimoto M."/>
            <person name="Hosoyama Y."/>
            <person name="Noguchi M."/>
            <person name="Numata M."/>
            <person name="Tsuchikane K."/>
            <person name="Hirakata S."/>
            <person name="Uohara A."/>
            <person name="Shimodaira J."/>
            <person name="Ohji S."/>
            <person name="Ichikawa N."/>
            <person name="Kimura A."/>
            <person name="Yamazoe A."/>
            <person name="Fujita N."/>
        </authorList>
    </citation>
    <scope>NUCLEOTIDE SEQUENCE [LARGE SCALE GENOMIC DNA]</scope>
    <source>
        <strain evidence="1 2">NBRC 15100</strain>
    </source>
</reference>
<dbReference type="eggNOG" id="ENOG50310TC">
    <property type="taxonomic scope" value="Bacteria"/>
</dbReference>
<dbReference type="EMBL" id="BBPI01000070">
    <property type="protein sequence ID" value="GAM01963.1"/>
    <property type="molecule type" value="Genomic_DNA"/>
</dbReference>
<dbReference type="AlphaFoldDB" id="A0A0A1W9F2"/>
<organism evidence="1 2">
    <name type="scientific">Sphingomonas parapaucimobilis NBRC 15100</name>
    <dbReference type="NCBI Taxonomy" id="1219049"/>
    <lineage>
        <taxon>Bacteria</taxon>
        <taxon>Pseudomonadati</taxon>
        <taxon>Pseudomonadota</taxon>
        <taxon>Alphaproteobacteria</taxon>
        <taxon>Sphingomonadales</taxon>
        <taxon>Sphingomonadaceae</taxon>
        <taxon>Sphingomonas</taxon>
    </lineage>
</organism>
<name>A0A0A1W9F2_9SPHN</name>
<dbReference type="RefSeq" id="WP_157013730.1">
    <property type="nucleotide sequence ID" value="NZ_BBPI01000070.1"/>
</dbReference>
<comment type="caution">
    <text evidence="1">The sequence shown here is derived from an EMBL/GenBank/DDBJ whole genome shotgun (WGS) entry which is preliminary data.</text>
</comment>
<evidence type="ECO:0000313" key="2">
    <source>
        <dbReference type="Proteomes" id="UP000032305"/>
    </source>
</evidence>
<evidence type="ECO:0000313" key="1">
    <source>
        <dbReference type="EMBL" id="GAM01963.1"/>
    </source>
</evidence>
<protein>
    <submittedName>
        <fullName evidence="1">Uncharacterized protein</fullName>
    </submittedName>
</protein>
<proteinExistence type="predicted"/>
<accession>A0A0A1W9F2</accession>
<keyword evidence="2" id="KW-1185">Reference proteome</keyword>
<dbReference type="OrthoDB" id="7576074at2"/>